<name>A0A4Y2LP04_ARAVE</name>
<proteinExistence type="predicted"/>
<comment type="caution">
    <text evidence="2">The sequence shown here is derived from an EMBL/GenBank/DDBJ whole genome shotgun (WGS) entry which is preliminary data.</text>
</comment>
<evidence type="ECO:0000256" key="1">
    <source>
        <dbReference type="SAM" id="MobiDB-lite"/>
    </source>
</evidence>
<evidence type="ECO:0000313" key="3">
    <source>
        <dbReference type="Proteomes" id="UP000499080"/>
    </source>
</evidence>
<accession>A0A4Y2LP04</accession>
<keyword evidence="3" id="KW-1185">Reference proteome</keyword>
<dbReference type="Proteomes" id="UP000499080">
    <property type="component" value="Unassembled WGS sequence"/>
</dbReference>
<gene>
    <name evidence="2" type="ORF">AVEN_12154_1</name>
</gene>
<organism evidence="2 3">
    <name type="scientific">Araneus ventricosus</name>
    <name type="common">Orbweaver spider</name>
    <name type="synonym">Epeira ventricosa</name>
    <dbReference type="NCBI Taxonomy" id="182803"/>
    <lineage>
        <taxon>Eukaryota</taxon>
        <taxon>Metazoa</taxon>
        <taxon>Ecdysozoa</taxon>
        <taxon>Arthropoda</taxon>
        <taxon>Chelicerata</taxon>
        <taxon>Arachnida</taxon>
        <taxon>Araneae</taxon>
        <taxon>Araneomorphae</taxon>
        <taxon>Entelegynae</taxon>
        <taxon>Araneoidea</taxon>
        <taxon>Araneidae</taxon>
        <taxon>Araneus</taxon>
    </lineage>
</organism>
<protein>
    <submittedName>
        <fullName evidence="2">Uncharacterized protein</fullName>
    </submittedName>
</protein>
<feature type="compositionally biased region" description="Polar residues" evidence="1">
    <location>
        <begin position="1"/>
        <end position="27"/>
    </location>
</feature>
<reference evidence="2 3" key="1">
    <citation type="journal article" date="2019" name="Sci. Rep.">
        <title>Orb-weaving spider Araneus ventricosus genome elucidates the spidroin gene catalogue.</title>
        <authorList>
            <person name="Kono N."/>
            <person name="Nakamura H."/>
            <person name="Ohtoshi R."/>
            <person name="Moran D.A.P."/>
            <person name="Shinohara A."/>
            <person name="Yoshida Y."/>
            <person name="Fujiwara M."/>
            <person name="Mori M."/>
            <person name="Tomita M."/>
            <person name="Arakawa K."/>
        </authorList>
    </citation>
    <scope>NUCLEOTIDE SEQUENCE [LARGE SCALE GENOMIC DNA]</scope>
</reference>
<evidence type="ECO:0000313" key="2">
    <source>
        <dbReference type="EMBL" id="GBN16481.1"/>
    </source>
</evidence>
<sequence>MTRTISGLEPPSQNIRTTPASSPSSFRALNPMGDSGDVGKTDVHDEYRRLDHFHSLMNFLKELKKEFEKTASHIEIVG</sequence>
<feature type="region of interest" description="Disordered" evidence="1">
    <location>
        <begin position="1"/>
        <end position="42"/>
    </location>
</feature>
<dbReference type="AlphaFoldDB" id="A0A4Y2LP04"/>
<dbReference type="EMBL" id="BGPR01006153">
    <property type="protein sequence ID" value="GBN16481.1"/>
    <property type="molecule type" value="Genomic_DNA"/>
</dbReference>